<evidence type="ECO:0000313" key="1">
    <source>
        <dbReference type="EMBL" id="KJY01291.1"/>
    </source>
</evidence>
<protein>
    <submittedName>
        <fullName evidence="1">Uncharacterized protein</fullName>
    </submittedName>
</protein>
<sequence>MEETKKTTPALKTILNSLNPVELVEARDHIQSLLTSTQLQIANQQLSPLLQLPPDILHFAIEFALTYNTDISLEDDDLATPGILQTCHKLRNEAMKPYLHNNTFSMKRSFQENRLEHWAKEVLREHRKHVKRIRLGPPLHCSNQDAIKEAKDLDERCGWRSGTVWVLSEDDFENDYEWWVNGLGETEKVQAVSAESSYSSLSASSVKDRLAAESAIWSWCSRVSSEEVASQRKEEETEVVVVQSPQSYY</sequence>
<dbReference type="Proteomes" id="UP000033647">
    <property type="component" value="Unassembled WGS sequence"/>
</dbReference>
<reference evidence="1 2" key="1">
    <citation type="submission" date="2015-03" db="EMBL/GenBank/DDBJ databases">
        <title>RNA-seq based gene annotation and comparative genomics of four Zymoseptoria species reveal species-specific pathogenicity related genes and transposable element activity.</title>
        <authorList>
            <person name="Grandaubert J."/>
            <person name="Bhattacharyya A."/>
            <person name="Stukenbrock E.H."/>
        </authorList>
    </citation>
    <scope>NUCLEOTIDE SEQUENCE [LARGE SCALE GENOMIC DNA]</scope>
    <source>
        <strain evidence="1 2">Zb18110</strain>
    </source>
</reference>
<gene>
    <name evidence="1" type="ORF">TI39_contig298g00058</name>
</gene>
<dbReference type="OrthoDB" id="3623146at2759"/>
<organism evidence="1 2">
    <name type="scientific">Zymoseptoria brevis</name>
    <dbReference type="NCBI Taxonomy" id="1047168"/>
    <lineage>
        <taxon>Eukaryota</taxon>
        <taxon>Fungi</taxon>
        <taxon>Dikarya</taxon>
        <taxon>Ascomycota</taxon>
        <taxon>Pezizomycotina</taxon>
        <taxon>Dothideomycetes</taxon>
        <taxon>Dothideomycetidae</taxon>
        <taxon>Mycosphaerellales</taxon>
        <taxon>Mycosphaerellaceae</taxon>
        <taxon>Zymoseptoria</taxon>
    </lineage>
</organism>
<name>A0A0F4GYJ7_9PEZI</name>
<comment type="caution">
    <text evidence="1">The sequence shown here is derived from an EMBL/GenBank/DDBJ whole genome shotgun (WGS) entry which is preliminary data.</text>
</comment>
<dbReference type="AlphaFoldDB" id="A0A0F4GYJ7"/>
<accession>A0A0F4GYJ7</accession>
<dbReference type="EMBL" id="LAFY01000290">
    <property type="protein sequence ID" value="KJY01291.1"/>
    <property type="molecule type" value="Genomic_DNA"/>
</dbReference>
<proteinExistence type="predicted"/>
<evidence type="ECO:0000313" key="2">
    <source>
        <dbReference type="Proteomes" id="UP000033647"/>
    </source>
</evidence>
<keyword evidence="2" id="KW-1185">Reference proteome</keyword>